<dbReference type="Proteomes" id="UP000736787">
    <property type="component" value="Unassembled WGS sequence"/>
</dbReference>
<reference evidence="3" key="2">
    <citation type="submission" date="2021-01" db="EMBL/GenBank/DDBJ databases">
        <title>Phytophthora aleatoria, a newly-described species from Pinus radiata is distinct from Phytophthora cactorum isolates based on comparative genomics.</title>
        <authorList>
            <person name="Mcdougal R."/>
            <person name="Panda P."/>
            <person name="Williams N."/>
            <person name="Studholme D.J."/>
        </authorList>
    </citation>
    <scope>NUCLEOTIDE SEQUENCE</scope>
    <source>
        <strain evidence="3">NZFS 3830</strain>
    </source>
</reference>
<dbReference type="EMBL" id="RCMK01001141">
    <property type="protein sequence ID" value="KAG2900869.1"/>
    <property type="molecule type" value="Genomic_DNA"/>
</dbReference>
<dbReference type="AlphaFoldDB" id="A0A8T1KM67"/>
<protein>
    <submittedName>
        <fullName evidence="2">Uncharacterized protein</fullName>
    </submittedName>
</protein>
<gene>
    <name evidence="3" type="ORF">JG687_00018484</name>
    <name evidence="1" type="ORF">PC117_g21857</name>
    <name evidence="2" type="ORF">PC129_g17929</name>
</gene>
<dbReference type="EMBL" id="JAENGZ010002568">
    <property type="protein sequence ID" value="KAG6943403.1"/>
    <property type="molecule type" value="Genomic_DNA"/>
</dbReference>
<evidence type="ECO:0000313" key="1">
    <source>
        <dbReference type="EMBL" id="KAG2900869.1"/>
    </source>
</evidence>
<dbReference type="Proteomes" id="UP000760860">
    <property type="component" value="Unassembled WGS sequence"/>
</dbReference>
<evidence type="ECO:0000313" key="2">
    <source>
        <dbReference type="EMBL" id="KAG3211084.1"/>
    </source>
</evidence>
<accession>A0A8T1KM67</accession>
<reference evidence="2" key="1">
    <citation type="submission" date="2018-05" db="EMBL/GenBank/DDBJ databases">
        <title>Effector identification in a new, highly contiguous assembly of the strawberry crown rot pathogen Phytophthora cactorum.</title>
        <authorList>
            <person name="Armitage A.D."/>
            <person name="Nellist C.F."/>
            <person name="Bates H."/>
            <person name="Vickerstaff R.J."/>
            <person name="Harrison R.J."/>
        </authorList>
    </citation>
    <scope>NUCLEOTIDE SEQUENCE</scope>
    <source>
        <strain evidence="1">4040</strain>
        <strain evidence="2">P421</strain>
    </source>
</reference>
<evidence type="ECO:0000313" key="3">
    <source>
        <dbReference type="EMBL" id="KAG6943403.1"/>
    </source>
</evidence>
<evidence type="ECO:0000313" key="4">
    <source>
        <dbReference type="Proteomes" id="UP000760860"/>
    </source>
</evidence>
<dbReference type="EMBL" id="RCMV01001001">
    <property type="protein sequence ID" value="KAG3211084.1"/>
    <property type="molecule type" value="Genomic_DNA"/>
</dbReference>
<comment type="caution">
    <text evidence="2">The sequence shown here is derived from an EMBL/GenBank/DDBJ whole genome shotgun (WGS) entry which is preliminary data.</text>
</comment>
<organism evidence="2 4">
    <name type="scientific">Phytophthora cactorum</name>
    <dbReference type="NCBI Taxonomy" id="29920"/>
    <lineage>
        <taxon>Eukaryota</taxon>
        <taxon>Sar</taxon>
        <taxon>Stramenopiles</taxon>
        <taxon>Oomycota</taxon>
        <taxon>Peronosporomycetes</taxon>
        <taxon>Peronosporales</taxon>
        <taxon>Peronosporaceae</taxon>
        <taxon>Phytophthora</taxon>
    </lineage>
</organism>
<proteinExistence type="predicted"/>
<dbReference type="Proteomes" id="UP000688947">
    <property type="component" value="Unassembled WGS sequence"/>
</dbReference>
<dbReference type="PROSITE" id="PS51257">
    <property type="entry name" value="PROKAR_LIPOPROTEIN"/>
    <property type="match status" value="1"/>
</dbReference>
<sequence length="78" mass="8125">MGSSSRREYVTSREIGVVPASVTSCEWIAVGGGPLSARRAPGDPPSVVLLLVNSAANAHMLLALFVLEGEECYPPVVS</sequence>
<name>A0A8T1KM67_9STRA</name>